<gene>
    <name evidence="5" type="ORF">ACFSJ3_01065</name>
</gene>
<evidence type="ECO:0000256" key="2">
    <source>
        <dbReference type="ARBA" id="ARBA00023231"/>
    </source>
</evidence>
<dbReference type="CDD" id="cd00853">
    <property type="entry name" value="NifX"/>
    <property type="match status" value="1"/>
</dbReference>
<dbReference type="InterPro" id="IPR038127">
    <property type="entry name" value="NafY_N_sf"/>
</dbReference>
<dbReference type="RefSeq" id="WP_345338728.1">
    <property type="nucleotide sequence ID" value="NZ_BAABLI010000007.1"/>
</dbReference>
<feature type="domain" description="Dinitrogenase iron-molybdenum cofactor N-terminal" evidence="4">
    <location>
        <begin position="5"/>
        <end position="65"/>
    </location>
</feature>
<dbReference type="PANTHER" id="PTHR33937:SF1">
    <property type="entry name" value="IRON-MOLIBDENUM COFACTOR PROCESSING PROTEIN"/>
    <property type="match status" value="1"/>
</dbReference>
<dbReference type="Pfam" id="PF16844">
    <property type="entry name" value="DIMCO_N"/>
    <property type="match status" value="1"/>
</dbReference>
<evidence type="ECO:0000259" key="4">
    <source>
        <dbReference type="Pfam" id="PF16844"/>
    </source>
</evidence>
<dbReference type="Gene3D" id="1.10.150.590">
    <property type="entry name" value="Dinitrogenase iron-molybdenum cofactor, N-terminal"/>
    <property type="match status" value="1"/>
</dbReference>
<evidence type="ECO:0000313" key="6">
    <source>
        <dbReference type="Proteomes" id="UP001597380"/>
    </source>
</evidence>
<dbReference type="EMBL" id="JBHUHT010000004">
    <property type="protein sequence ID" value="MFD2094561.1"/>
    <property type="molecule type" value="Genomic_DNA"/>
</dbReference>
<comment type="similarity">
    <text evidence="1">Belongs to the NifX/NifY family.</text>
</comment>
<dbReference type="PANTHER" id="PTHR33937">
    <property type="entry name" value="IRON-MOLYBDENUM PROTEIN-RELATED-RELATED"/>
    <property type="match status" value="1"/>
</dbReference>
<dbReference type="Proteomes" id="UP001597380">
    <property type="component" value="Unassembled WGS sequence"/>
</dbReference>
<evidence type="ECO:0000259" key="3">
    <source>
        <dbReference type="Pfam" id="PF02579"/>
    </source>
</evidence>
<dbReference type="SUPFAM" id="SSF53146">
    <property type="entry name" value="Nitrogenase accessory factor-like"/>
    <property type="match status" value="1"/>
</dbReference>
<keyword evidence="2" id="KW-0535">Nitrogen fixation</keyword>
<dbReference type="Pfam" id="PF02579">
    <property type="entry name" value="Nitro_FeMo-Co"/>
    <property type="match status" value="1"/>
</dbReference>
<sequence>MSSPISETAALRVALAAKSLPQLSMKQWLPVLVEKLGEPITDKKLRQLNPKQLRELFAEFTDGPDRVQLAQVFAIFNSEQVDEMSAPECVASEPLPGPKLIMAVTSNNQEQLDGHFGSCLRVLVYEVNAEGYQLMDVRPVTCDVSGDKRTQYMLDLISDCQILATLSVGGPAAAKITRASIHPIKQAGPVAASELLSKLQNVLAGSPPPWIKRLLSLEEEKVEECMSC</sequence>
<dbReference type="InterPro" id="IPR036105">
    <property type="entry name" value="DiNase_FeMo-co_biosyn_sf"/>
</dbReference>
<reference evidence="6" key="1">
    <citation type="journal article" date="2019" name="Int. J. Syst. Evol. Microbiol.">
        <title>The Global Catalogue of Microorganisms (GCM) 10K type strain sequencing project: providing services to taxonomists for standard genome sequencing and annotation.</title>
        <authorList>
            <consortium name="The Broad Institute Genomics Platform"/>
            <consortium name="The Broad Institute Genome Sequencing Center for Infectious Disease"/>
            <person name="Wu L."/>
            <person name="Ma J."/>
        </authorList>
    </citation>
    <scope>NUCLEOTIDE SEQUENCE [LARGE SCALE GENOMIC DNA]</scope>
    <source>
        <strain evidence="6">CGMCC 1.10992</strain>
    </source>
</reference>
<protein>
    <submittedName>
        <fullName evidence="5">NifB/NifX family molybdenum-iron cluster-binding protein</fullName>
    </submittedName>
</protein>
<accession>A0ABW4XGC4</accession>
<feature type="domain" description="Dinitrogenase iron-molybdenum cofactor biosynthesis" evidence="3">
    <location>
        <begin position="109"/>
        <end position="191"/>
    </location>
</feature>
<evidence type="ECO:0000256" key="1">
    <source>
        <dbReference type="ARBA" id="ARBA00010285"/>
    </source>
</evidence>
<evidence type="ECO:0000313" key="5">
    <source>
        <dbReference type="EMBL" id="MFD2094561.1"/>
    </source>
</evidence>
<comment type="caution">
    <text evidence="5">The sequence shown here is derived from an EMBL/GenBank/DDBJ whole genome shotgun (WGS) entry which is preliminary data.</text>
</comment>
<organism evidence="5 6">
    <name type="scientific">Corallincola platygyrae</name>
    <dbReference type="NCBI Taxonomy" id="1193278"/>
    <lineage>
        <taxon>Bacteria</taxon>
        <taxon>Pseudomonadati</taxon>
        <taxon>Pseudomonadota</taxon>
        <taxon>Gammaproteobacteria</taxon>
        <taxon>Alteromonadales</taxon>
        <taxon>Psychromonadaceae</taxon>
        <taxon>Corallincola</taxon>
    </lineage>
</organism>
<name>A0ABW4XGC4_9GAMM</name>
<keyword evidence="6" id="KW-1185">Reference proteome</keyword>
<dbReference type="InterPro" id="IPR003731">
    <property type="entry name" value="Di-Nase_FeMo-co_biosynth"/>
</dbReference>
<dbReference type="InterPro" id="IPR031763">
    <property type="entry name" value="NafY_N"/>
</dbReference>
<dbReference type="InterPro" id="IPR051840">
    <property type="entry name" value="NifX/NifY_domain"/>
</dbReference>
<dbReference type="InterPro" id="IPR034169">
    <property type="entry name" value="NifX-like"/>
</dbReference>
<proteinExistence type="inferred from homology"/>
<dbReference type="Gene3D" id="3.30.420.130">
    <property type="entry name" value="Dinitrogenase iron-molybdenum cofactor biosynthesis domain"/>
    <property type="match status" value="1"/>
</dbReference>